<name>A0A1H0IIM9_9BACT</name>
<accession>A0A1H0IIM9</accession>
<accession>A0A1G7Y2Q2</accession>
<dbReference type="EMBL" id="FNCQ01000012">
    <property type="protein sequence ID" value="SDG90721.1"/>
    <property type="molecule type" value="Genomic_DNA"/>
</dbReference>
<evidence type="ECO:0000313" key="2">
    <source>
        <dbReference type="EMBL" id="SDO31329.1"/>
    </source>
</evidence>
<evidence type="ECO:0000313" key="4">
    <source>
        <dbReference type="Proteomes" id="UP000199134"/>
    </source>
</evidence>
<organism evidence="2 4">
    <name type="scientific">Prevotella communis</name>
    <dbReference type="NCBI Taxonomy" id="2913614"/>
    <lineage>
        <taxon>Bacteria</taxon>
        <taxon>Pseudomonadati</taxon>
        <taxon>Bacteroidota</taxon>
        <taxon>Bacteroidia</taxon>
        <taxon>Bacteroidales</taxon>
        <taxon>Prevotellaceae</taxon>
        <taxon>Prevotella</taxon>
    </lineage>
</organism>
<sequence>MFVLLLLTACNKDDETVTVDAPKGVATVTFLVTPNGLGDNGYNDAAAEGIFAFANATGTRLRLLLPKDEAEAENMYRQWLTDNATQDSAVMILGSSVYEGLAQSNHAALTGQGSRVLLFENDAVIDGVSTVLVSHYGVSYLAGAMSQGFDALILAATEGVPALEESIAGYRDAREIYAGENNGKPCQTTLHYLADNEMGFAMPDSAYRYIVRRADEFFFYDEMVFPLLGGSESGVLRYMNDDEFTLSLMVGMDVDQSGQSSRIPFSVVIRIGDVLRQCLNDWTSGREWPGHMQFGMKDGAADIVVTPNFFRHLNLWDNRYADPDTFQRLYEKYKDEAMKKEQTLPLPSL</sequence>
<protein>
    <recommendedName>
        <fullName evidence="5">Basic membrane lipoprotein Med, substrate-binding protein (PBP1-ABC) superfamily</fullName>
    </recommendedName>
</protein>
<gene>
    <name evidence="2" type="ORF">SAMN04487900_11520</name>
    <name evidence="1" type="ORF">SAMN04487901_11249</name>
</gene>
<reference evidence="2 3" key="1">
    <citation type="submission" date="2016-10" db="EMBL/GenBank/DDBJ databases">
        <authorList>
            <person name="Varghese N."/>
            <person name="Submissions S."/>
        </authorList>
    </citation>
    <scope>NUCLEOTIDE SEQUENCE</scope>
    <source>
        <strain evidence="2">BP1-145</strain>
        <strain evidence="3">BP1-148</strain>
    </source>
</reference>
<evidence type="ECO:0008006" key="5">
    <source>
        <dbReference type="Google" id="ProtNLM"/>
    </source>
</evidence>
<dbReference type="EMBL" id="FNIW01000015">
    <property type="protein sequence ID" value="SDO31329.1"/>
    <property type="molecule type" value="Genomic_DNA"/>
</dbReference>
<reference evidence="1 4" key="2">
    <citation type="submission" date="2016-10" db="EMBL/GenBank/DDBJ databases">
        <authorList>
            <person name="de Groot N.N."/>
        </authorList>
    </citation>
    <scope>NUCLEOTIDE SEQUENCE [LARGE SCALE GENOMIC DNA]</scope>
    <source>
        <strain evidence="4">BP1-145</strain>
        <strain evidence="1">BP1-148</strain>
    </source>
</reference>
<keyword evidence="3" id="KW-1185">Reference proteome</keyword>
<dbReference type="Proteomes" id="UP000198779">
    <property type="component" value="Unassembled WGS sequence"/>
</dbReference>
<evidence type="ECO:0000313" key="3">
    <source>
        <dbReference type="Proteomes" id="UP000198779"/>
    </source>
</evidence>
<proteinExistence type="predicted"/>
<dbReference type="Gene3D" id="3.40.50.2300">
    <property type="match status" value="2"/>
</dbReference>
<dbReference type="STRING" id="645274.SAMN04487901_11249"/>
<dbReference type="Proteomes" id="UP000199134">
    <property type="component" value="Unassembled WGS sequence"/>
</dbReference>
<evidence type="ECO:0000313" key="1">
    <source>
        <dbReference type="EMBL" id="SDG90721.1"/>
    </source>
</evidence>
<dbReference type="AlphaFoldDB" id="A0A1H0IIM9"/>